<dbReference type="PIRSF" id="PIRSF006268">
    <property type="entry name" value="ApbE"/>
    <property type="match status" value="1"/>
</dbReference>
<dbReference type="PROSITE" id="PS51257">
    <property type="entry name" value="PROKAR_LIPOPROTEIN"/>
    <property type="match status" value="1"/>
</dbReference>
<dbReference type="Gene3D" id="3.10.520.10">
    <property type="entry name" value="ApbE-like domains"/>
    <property type="match status" value="1"/>
</dbReference>
<dbReference type="Pfam" id="PF02424">
    <property type="entry name" value="ApbE"/>
    <property type="match status" value="1"/>
</dbReference>
<comment type="subcellular location">
    <subcellularLocation>
        <location evidence="12">Cell inner membrane</location>
        <topology evidence="12">Lipid-anchor</topology>
        <orientation evidence="12">Periplasmic side</orientation>
    </subcellularLocation>
</comment>
<evidence type="ECO:0000256" key="7">
    <source>
        <dbReference type="ARBA" id="ARBA00022827"/>
    </source>
</evidence>
<organism evidence="13 14">
    <name type="scientific">Dorea acetigenes</name>
    <dbReference type="NCBI Taxonomy" id="2981787"/>
    <lineage>
        <taxon>Bacteria</taxon>
        <taxon>Bacillati</taxon>
        <taxon>Bacillota</taxon>
        <taxon>Clostridia</taxon>
        <taxon>Lachnospirales</taxon>
        <taxon>Lachnospiraceae</taxon>
        <taxon>Dorea</taxon>
    </lineage>
</organism>
<evidence type="ECO:0000256" key="8">
    <source>
        <dbReference type="ARBA" id="ARBA00022842"/>
    </source>
</evidence>
<proteinExistence type="inferred from homology"/>
<name>A0ABT2RJ87_9FIRM</name>
<keyword evidence="12" id="KW-1003">Cell membrane</keyword>
<evidence type="ECO:0000256" key="5">
    <source>
        <dbReference type="ARBA" id="ARBA00022679"/>
    </source>
</evidence>
<keyword evidence="12" id="KW-0449">Lipoprotein</keyword>
<evidence type="ECO:0000256" key="2">
    <source>
        <dbReference type="ARBA" id="ARBA00011955"/>
    </source>
</evidence>
<comment type="similarity">
    <text evidence="11 12">Belongs to the ApbE family.</text>
</comment>
<dbReference type="PANTHER" id="PTHR30040:SF2">
    <property type="entry name" value="FAD:PROTEIN FMN TRANSFERASE"/>
    <property type="match status" value="1"/>
</dbReference>
<keyword evidence="12" id="KW-0997">Cell inner membrane</keyword>
<protein>
    <recommendedName>
        <fullName evidence="3 11">FAD:protein FMN transferase</fullName>
        <ecNumber evidence="2 11">2.7.1.180</ecNumber>
    </recommendedName>
    <alternativeName>
        <fullName evidence="9 11">Flavin transferase</fullName>
    </alternativeName>
</protein>
<dbReference type="GO" id="GO:0016740">
    <property type="term" value="F:transferase activity"/>
    <property type="evidence" value="ECO:0007669"/>
    <property type="project" value="UniProtKB-KW"/>
</dbReference>
<evidence type="ECO:0000313" key="14">
    <source>
        <dbReference type="Proteomes" id="UP001652431"/>
    </source>
</evidence>
<keyword evidence="12" id="KW-0472">Membrane</keyword>
<evidence type="ECO:0000256" key="9">
    <source>
        <dbReference type="ARBA" id="ARBA00031306"/>
    </source>
</evidence>
<keyword evidence="4 11" id="KW-0285">Flavoprotein</keyword>
<dbReference type="SUPFAM" id="SSF143631">
    <property type="entry name" value="ApbE-like"/>
    <property type="match status" value="1"/>
</dbReference>
<evidence type="ECO:0000313" key="13">
    <source>
        <dbReference type="EMBL" id="MCU6685425.1"/>
    </source>
</evidence>
<keyword evidence="5 11" id="KW-0808">Transferase</keyword>
<evidence type="ECO:0000256" key="3">
    <source>
        <dbReference type="ARBA" id="ARBA00016337"/>
    </source>
</evidence>
<comment type="function">
    <text evidence="12">Flavin transferase that catalyzes the transfer of the FMN moiety of FAD and its covalent binding to the hydroxyl group of a threonine residue in a target flavoprotein.</text>
</comment>
<dbReference type="EC" id="2.7.1.180" evidence="2 11"/>
<evidence type="ECO:0000256" key="11">
    <source>
        <dbReference type="PIRNR" id="PIRNR006268"/>
    </source>
</evidence>
<feature type="chain" id="PRO_5044985336" description="FAD:protein FMN transferase" evidence="12">
    <location>
        <begin position="26"/>
        <end position="322"/>
    </location>
</feature>
<evidence type="ECO:0000256" key="4">
    <source>
        <dbReference type="ARBA" id="ARBA00022630"/>
    </source>
</evidence>
<dbReference type="RefSeq" id="WP_158367821.1">
    <property type="nucleotide sequence ID" value="NZ_JAOQJU010000002.1"/>
</dbReference>
<accession>A0ABT2RJ87</accession>
<keyword evidence="6 11" id="KW-0479">Metal-binding</keyword>
<dbReference type="PANTHER" id="PTHR30040">
    <property type="entry name" value="THIAMINE BIOSYNTHESIS LIPOPROTEIN APBE"/>
    <property type="match status" value="1"/>
</dbReference>
<evidence type="ECO:0000256" key="12">
    <source>
        <dbReference type="RuleBase" id="RU363002"/>
    </source>
</evidence>
<evidence type="ECO:0000256" key="1">
    <source>
        <dbReference type="ARBA" id="ARBA00001946"/>
    </source>
</evidence>
<dbReference type="InterPro" id="IPR024932">
    <property type="entry name" value="ApbE"/>
</dbReference>
<evidence type="ECO:0000256" key="10">
    <source>
        <dbReference type="ARBA" id="ARBA00048540"/>
    </source>
</evidence>
<keyword evidence="12" id="KW-0732">Signal</keyword>
<dbReference type="EMBL" id="JAOQJU010000002">
    <property type="protein sequence ID" value="MCU6685425.1"/>
    <property type="molecule type" value="Genomic_DNA"/>
</dbReference>
<keyword evidence="14" id="KW-1185">Reference proteome</keyword>
<sequence>MKAKQLLCLISTLVFLLTGCSGISAEPTSYTGTAFDSVIALKIYDRVDEDVMNHCITMCSDFENKFSRTIETSEIARINSAGGAPVTVSNDTLELIRQGIYYGDLSDGAFDITIGAVSRLWDFKDENPSVPMADAVTEALSHVNYKNIIISGNTVTLKDPKAAIDVGGIAKGYIADRLKDYLKNQGVKHALINLGGNVLAIGSKPDGTAYNIGIAKPFSENGEYITSLEIRDKSVVTSGTYQRYFEQGGNFYHHILDPGTGYPCENDLNSVTIITDSSLAADALSTACFVLGEEKGTELINRLENTEAIFVNSRNQVKKAAD</sequence>
<keyword evidence="7 11" id="KW-0274">FAD</keyword>
<feature type="signal peptide" evidence="12">
    <location>
        <begin position="1"/>
        <end position="25"/>
    </location>
</feature>
<dbReference type="InterPro" id="IPR003374">
    <property type="entry name" value="ApbE-like_sf"/>
</dbReference>
<dbReference type="Proteomes" id="UP001652431">
    <property type="component" value="Unassembled WGS sequence"/>
</dbReference>
<comment type="cofactor">
    <cofactor evidence="1 12">
        <name>Mg(2+)</name>
        <dbReference type="ChEBI" id="CHEBI:18420"/>
    </cofactor>
</comment>
<reference evidence="13 14" key="1">
    <citation type="journal article" date="2021" name="ISME Commun">
        <title>Automated analysis of genomic sequences facilitates high-throughput and comprehensive description of bacteria.</title>
        <authorList>
            <person name="Hitch T.C.A."/>
        </authorList>
    </citation>
    <scope>NUCLEOTIDE SEQUENCE [LARGE SCALE GENOMIC DNA]</scope>
    <source>
        <strain evidence="13 14">Sanger_03</strain>
    </source>
</reference>
<comment type="caution">
    <text evidence="13">The sequence shown here is derived from an EMBL/GenBank/DDBJ whole genome shotgun (WGS) entry which is preliminary data.</text>
</comment>
<comment type="catalytic activity">
    <reaction evidence="10 11 12">
        <text>L-threonyl-[protein] + FAD = FMN-L-threonyl-[protein] + AMP + H(+)</text>
        <dbReference type="Rhea" id="RHEA:36847"/>
        <dbReference type="Rhea" id="RHEA-COMP:11060"/>
        <dbReference type="Rhea" id="RHEA-COMP:11061"/>
        <dbReference type="ChEBI" id="CHEBI:15378"/>
        <dbReference type="ChEBI" id="CHEBI:30013"/>
        <dbReference type="ChEBI" id="CHEBI:57692"/>
        <dbReference type="ChEBI" id="CHEBI:74257"/>
        <dbReference type="ChEBI" id="CHEBI:456215"/>
        <dbReference type="EC" id="2.7.1.180"/>
    </reaction>
</comment>
<evidence type="ECO:0000256" key="6">
    <source>
        <dbReference type="ARBA" id="ARBA00022723"/>
    </source>
</evidence>
<keyword evidence="8 11" id="KW-0460">Magnesium</keyword>
<gene>
    <name evidence="13" type="ORF">OCV99_02460</name>
</gene>